<reference evidence="3 4" key="1">
    <citation type="submission" date="2017-07" db="EMBL/GenBank/DDBJ databases">
        <title>The new phylogeny of genus Mycobacterium.</title>
        <authorList>
            <person name="Tortoli E."/>
            <person name="Trovato A."/>
            <person name="Cirillo D.M."/>
        </authorList>
    </citation>
    <scope>NUCLEOTIDE SEQUENCE [LARGE SCALE GENOMIC DNA]</scope>
    <source>
        <strain evidence="3 4">ATCC 33027</strain>
    </source>
</reference>
<dbReference type="Proteomes" id="UP000216063">
    <property type="component" value="Unassembled WGS sequence"/>
</dbReference>
<dbReference type="InterPro" id="IPR052698">
    <property type="entry name" value="MoCofactor_Util/Proc"/>
</dbReference>
<evidence type="ECO:0000256" key="1">
    <source>
        <dbReference type="SAM" id="MobiDB-lite"/>
    </source>
</evidence>
<accession>A0A255DNT0</accession>
<dbReference type="RefSeq" id="WP_094480749.1">
    <property type="nucleotide sequence ID" value="NZ_NOZR01000011.1"/>
</dbReference>
<dbReference type="AlphaFoldDB" id="A0A255DNT0"/>
<gene>
    <name evidence="3" type="ORF">CG716_14580</name>
</gene>
<dbReference type="Gene3D" id="3.40.50.720">
    <property type="entry name" value="NAD(P)-binding Rossmann-like Domain"/>
    <property type="match status" value="1"/>
</dbReference>
<sequence length="312" mass="32302">MTTIADRAKQLLYERKPFVHATVVRAQPPTSARAGDEAILLADGTIEGFVGGQCAQNSVRKAALGALLAGESVLLRVLPDGDVHFPDAPGACVVVNPCLSGGALEIFLTPHFPAALVRICGSTPIAEDLARVCNVLGYEVRRDDTQDIPESLRSPPSLRPGGTPSPPGAFDGATAVVIATHGGTEAETIRAALDAGVGYVGLVASRVRGASVLDSLDLDETERTRVHTPVGLPIGAKTPAEIAVSIAAEVIAGIRRDGLPVAPRPEVPTSAVDPICGMTVSIGPDTPHVRIDGGIHWFCCPGCRSRFVAARA</sequence>
<feature type="domain" description="TRASH" evidence="2">
    <location>
        <begin position="273"/>
        <end position="311"/>
    </location>
</feature>
<dbReference type="PANTHER" id="PTHR30388:SF4">
    <property type="entry name" value="MOLYBDENUM COFACTOR INSERTION CHAPERONE PAOD"/>
    <property type="match status" value="1"/>
</dbReference>
<dbReference type="InterPro" id="IPR003777">
    <property type="entry name" value="XdhC_CoxI"/>
</dbReference>
<proteinExistence type="predicted"/>
<evidence type="ECO:0000313" key="3">
    <source>
        <dbReference type="EMBL" id="OYN78632.1"/>
    </source>
</evidence>
<dbReference type="Pfam" id="PF02625">
    <property type="entry name" value="XdhC_CoxI"/>
    <property type="match status" value="1"/>
</dbReference>
<feature type="compositionally biased region" description="Low complexity" evidence="1">
    <location>
        <begin position="151"/>
        <end position="162"/>
    </location>
</feature>
<dbReference type="InterPro" id="IPR011017">
    <property type="entry name" value="TRASH_dom"/>
</dbReference>
<evidence type="ECO:0000313" key="4">
    <source>
        <dbReference type="Proteomes" id="UP000216063"/>
    </source>
</evidence>
<dbReference type="Pfam" id="PF13478">
    <property type="entry name" value="XdhC_C"/>
    <property type="match status" value="1"/>
</dbReference>
<organism evidence="3 4">
    <name type="scientific">Mycolicibacterium sphagni</name>
    <dbReference type="NCBI Taxonomy" id="1786"/>
    <lineage>
        <taxon>Bacteria</taxon>
        <taxon>Bacillati</taxon>
        <taxon>Actinomycetota</taxon>
        <taxon>Actinomycetes</taxon>
        <taxon>Mycobacteriales</taxon>
        <taxon>Mycobacteriaceae</taxon>
        <taxon>Mycolicibacterium</taxon>
    </lineage>
</organism>
<comment type="caution">
    <text evidence="3">The sequence shown here is derived from an EMBL/GenBank/DDBJ whole genome shotgun (WGS) entry which is preliminary data.</text>
</comment>
<dbReference type="InterPro" id="IPR027051">
    <property type="entry name" value="XdhC_Rossmann_dom"/>
</dbReference>
<protein>
    <submittedName>
        <fullName evidence="3">Carbon monoxide dehydrogenase</fullName>
    </submittedName>
</protein>
<dbReference type="OrthoDB" id="5242066at2"/>
<feature type="region of interest" description="Disordered" evidence="1">
    <location>
        <begin position="146"/>
        <end position="166"/>
    </location>
</feature>
<keyword evidence="4" id="KW-1185">Reference proteome</keyword>
<name>A0A255DNT0_9MYCO</name>
<dbReference type="EMBL" id="NOZR01000011">
    <property type="protein sequence ID" value="OYN78632.1"/>
    <property type="molecule type" value="Genomic_DNA"/>
</dbReference>
<dbReference type="PANTHER" id="PTHR30388">
    <property type="entry name" value="ALDEHYDE OXIDOREDUCTASE MOLYBDENUM COFACTOR ASSEMBLY PROTEIN"/>
    <property type="match status" value="1"/>
</dbReference>
<evidence type="ECO:0000259" key="2">
    <source>
        <dbReference type="SMART" id="SM00746"/>
    </source>
</evidence>
<dbReference type="SMART" id="SM00746">
    <property type="entry name" value="TRASH"/>
    <property type="match status" value="1"/>
</dbReference>